<keyword evidence="5" id="KW-0408">Iron</keyword>
<dbReference type="GO" id="GO:0051539">
    <property type="term" value="F:4 iron, 4 sulfur cluster binding"/>
    <property type="evidence" value="ECO:0007669"/>
    <property type="project" value="UniProtKB-KW"/>
</dbReference>
<dbReference type="SFLD" id="SFLDG01384">
    <property type="entry name" value="thioether_bond_formation_requi"/>
    <property type="match status" value="1"/>
</dbReference>
<dbReference type="GO" id="GO:0016491">
    <property type="term" value="F:oxidoreductase activity"/>
    <property type="evidence" value="ECO:0007669"/>
    <property type="project" value="InterPro"/>
</dbReference>
<dbReference type="PROSITE" id="PS51918">
    <property type="entry name" value="RADICAL_SAM"/>
    <property type="match status" value="1"/>
</dbReference>
<dbReference type="InterPro" id="IPR013785">
    <property type="entry name" value="Aldolase_TIM"/>
</dbReference>
<dbReference type="SFLD" id="SFLDG01067">
    <property type="entry name" value="SPASM/twitch_domain_containing"/>
    <property type="match status" value="1"/>
</dbReference>
<gene>
    <name evidence="8" type="ORF">DWX77_16155</name>
</gene>
<dbReference type="NCBIfam" id="TIGR04085">
    <property type="entry name" value="rSAM_more_4Fe4S"/>
    <property type="match status" value="1"/>
</dbReference>
<name>A0A412KIY8_9FIRM</name>
<evidence type="ECO:0000313" key="8">
    <source>
        <dbReference type="EMBL" id="RGS68395.1"/>
    </source>
</evidence>
<dbReference type="InterPro" id="IPR023867">
    <property type="entry name" value="Sulphatase_maturase_rSAM"/>
</dbReference>
<dbReference type="PANTHER" id="PTHR43273">
    <property type="entry name" value="ANAEROBIC SULFATASE-MATURATING ENZYME HOMOLOG ASLB-RELATED"/>
    <property type="match status" value="1"/>
</dbReference>
<comment type="cofactor">
    <cofactor evidence="1">
        <name>[4Fe-4S] cluster</name>
        <dbReference type="ChEBI" id="CHEBI:49883"/>
    </cofactor>
</comment>
<evidence type="ECO:0000256" key="2">
    <source>
        <dbReference type="ARBA" id="ARBA00022485"/>
    </source>
</evidence>
<keyword evidence="4" id="KW-0479">Metal-binding</keyword>
<evidence type="ECO:0000256" key="3">
    <source>
        <dbReference type="ARBA" id="ARBA00022691"/>
    </source>
</evidence>
<dbReference type="SUPFAM" id="SSF102114">
    <property type="entry name" value="Radical SAM enzymes"/>
    <property type="match status" value="1"/>
</dbReference>
<proteinExistence type="predicted"/>
<dbReference type="PROSITE" id="PS01305">
    <property type="entry name" value="MOAA_NIFB_PQQE"/>
    <property type="match status" value="1"/>
</dbReference>
<dbReference type="EMBL" id="QRVV01000110">
    <property type="protein sequence ID" value="RGS68395.1"/>
    <property type="molecule type" value="Genomic_DNA"/>
</dbReference>
<keyword evidence="6" id="KW-0411">Iron-sulfur</keyword>
<dbReference type="InterPro" id="IPR007197">
    <property type="entry name" value="rSAM"/>
</dbReference>
<dbReference type="SFLD" id="SFLDG01386">
    <property type="entry name" value="main_SPASM_domain-containing"/>
    <property type="match status" value="1"/>
</dbReference>
<dbReference type="Pfam" id="PF04055">
    <property type="entry name" value="Radical_SAM"/>
    <property type="match status" value="1"/>
</dbReference>
<organism evidence="8 9">
    <name type="scientific">Blautia obeum</name>
    <dbReference type="NCBI Taxonomy" id="40520"/>
    <lineage>
        <taxon>Bacteria</taxon>
        <taxon>Bacillati</taxon>
        <taxon>Bacillota</taxon>
        <taxon>Clostridia</taxon>
        <taxon>Lachnospirales</taxon>
        <taxon>Lachnospiraceae</taxon>
        <taxon>Blautia</taxon>
    </lineage>
</organism>
<dbReference type="SFLD" id="SFLDS00029">
    <property type="entry name" value="Radical_SAM"/>
    <property type="match status" value="1"/>
</dbReference>
<dbReference type="Gene3D" id="3.20.20.70">
    <property type="entry name" value="Aldolase class I"/>
    <property type="match status" value="1"/>
</dbReference>
<keyword evidence="3" id="KW-0949">S-adenosyl-L-methionine</keyword>
<evidence type="ECO:0000256" key="1">
    <source>
        <dbReference type="ARBA" id="ARBA00001966"/>
    </source>
</evidence>
<evidence type="ECO:0000256" key="6">
    <source>
        <dbReference type="ARBA" id="ARBA00023014"/>
    </source>
</evidence>
<dbReference type="NCBIfam" id="NF047865">
    <property type="entry name" value="rSAM_PapB"/>
    <property type="match status" value="1"/>
</dbReference>
<evidence type="ECO:0000256" key="5">
    <source>
        <dbReference type="ARBA" id="ARBA00023004"/>
    </source>
</evidence>
<dbReference type="PANTHER" id="PTHR43273:SF8">
    <property type="entry name" value="RADICAL SAM DOMAIN PROTEIN"/>
    <property type="match status" value="1"/>
</dbReference>
<comment type="caution">
    <text evidence="8">The sequence shown here is derived from an EMBL/GenBank/DDBJ whole genome shotgun (WGS) entry which is preliminary data.</text>
</comment>
<dbReference type="Proteomes" id="UP000284242">
    <property type="component" value="Unassembled WGS sequence"/>
</dbReference>
<evidence type="ECO:0000256" key="4">
    <source>
        <dbReference type="ARBA" id="ARBA00022723"/>
    </source>
</evidence>
<evidence type="ECO:0000259" key="7">
    <source>
        <dbReference type="PROSITE" id="PS51918"/>
    </source>
</evidence>
<dbReference type="InterPro" id="IPR000385">
    <property type="entry name" value="MoaA_NifB_PqqE_Fe-S-bd_CS"/>
</dbReference>
<dbReference type="CDD" id="cd01335">
    <property type="entry name" value="Radical_SAM"/>
    <property type="match status" value="1"/>
</dbReference>
<keyword evidence="2" id="KW-0004">4Fe-4S</keyword>
<protein>
    <submittedName>
        <fullName evidence="8">SPASM domain-containing protein</fullName>
    </submittedName>
</protein>
<reference evidence="8 9" key="1">
    <citation type="submission" date="2018-08" db="EMBL/GenBank/DDBJ databases">
        <title>A genome reference for cultivated species of the human gut microbiota.</title>
        <authorList>
            <person name="Zou Y."/>
            <person name="Xue W."/>
            <person name="Luo G."/>
        </authorList>
    </citation>
    <scope>NUCLEOTIDE SEQUENCE [LARGE SCALE GENOMIC DNA]</scope>
    <source>
        <strain evidence="8 9">AF21-24</strain>
    </source>
</reference>
<accession>A0A412KIY8</accession>
<feature type="domain" description="Radical SAM core" evidence="7">
    <location>
        <begin position="89"/>
        <end position="316"/>
    </location>
</feature>
<dbReference type="InterPro" id="IPR058240">
    <property type="entry name" value="rSAM_sf"/>
</dbReference>
<dbReference type="AlphaFoldDB" id="A0A412KIY8"/>
<sequence>MIKFYPYKIYEENNRKFVFANNSNGIFEIDDKAFAVIQQENKTEEEAYRAVADIMSREEFDELLDGMKRYAFYQTDENDEIIEEQYQKEIPSAFSNMTLFVAQGCNLRCTYCYGDGGSYHDEGYMDFTTAKRAIDYFVEQSAQNDLYVTFFGGEPLINFELIKKVTDYVRKIENTTDKRFFLSMTTNGTLIDEEKRKFILENKINTQISFDGIERVQNANRFYADKRGSYADVLNHTKELRDDEKVSCRATISPQGLNIVENFYHLLELKFRNIMFAPADNLLSDSDYEILTNEYIMMIKEFENLVREGKVDIAQKMKFVMSGLKKIYLGGVKNLVCGVGRNMYAVDIHGNLYPCQRFVGIEEFKMGNVEEGVKNRNAFLDKINIQNHKQCVDCWCKNLCLGNCPNENYYQTGCVNKTHPRVCKHTKIINEELVRLFLRLSEEERTKILSR</sequence>
<evidence type="ECO:0000313" key="9">
    <source>
        <dbReference type="Proteomes" id="UP000284242"/>
    </source>
</evidence>
<dbReference type="InterPro" id="IPR023885">
    <property type="entry name" value="4Fe4S-binding_SPASM_dom"/>
</dbReference>
<dbReference type="GO" id="GO:0046872">
    <property type="term" value="F:metal ion binding"/>
    <property type="evidence" value="ECO:0007669"/>
    <property type="project" value="UniProtKB-KW"/>
</dbReference>